<dbReference type="Pfam" id="PF26064">
    <property type="entry name" value="DUF8023"/>
    <property type="match status" value="1"/>
</dbReference>
<evidence type="ECO:0000313" key="3">
    <source>
        <dbReference type="Proteomes" id="UP000290575"/>
    </source>
</evidence>
<feature type="transmembrane region" description="Helical" evidence="1">
    <location>
        <begin position="116"/>
        <end position="135"/>
    </location>
</feature>
<feature type="transmembrane region" description="Helical" evidence="1">
    <location>
        <begin position="45"/>
        <end position="65"/>
    </location>
</feature>
<keyword evidence="1" id="KW-0812">Transmembrane</keyword>
<accession>A0A410N6M7</accession>
<dbReference type="InterPro" id="IPR058336">
    <property type="entry name" value="VP3-like_halobact-type"/>
</dbReference>
<reference evidence="2" key="1">
    <citation type="journal article" date="2019" name="Environ. Microbiol.">
        <title>Novel haloarchaeal viruses from Lake Retba infecting Haloferax and Halorubrum species.</title>
        <authorList>
            <person name="Mizuno C.M."/>
            <person name="Prajapati B."/>
            <person name="Lucas-Staat S."/>
            <person name="Sime-Ngando T."/>
            <person name="Forterre P."/>
            <person name="Bamford D.H."/>
            <person name="Prangishvili D."/>
            <person name="Krupovic M."/>
            <person name="Oksanen H.M."/>
        </authorList>
    </citation>
    <scope>NUCLEOTIDE SEQUENCE</scope>
</reference>
<protein>
    <submittedName>
        <fullName evidence="2">VP2</fullName>
    </submittedName>
</protein>
<keyword evidence="1" id="KW-0472">Membrane</keyword>
<evidence type="ECO:0000256" key="1">
    <source>
        <dbReference type="SAM" id="Phobius"/>
    </source>
</evidence>
<feature type="transmembrane region" description="Helical" evidence="1">
    <location>
        <begin position="12"/>
        <end position="33"/>
    </location>
</feature>
<dbReference type="EMBL" id="MG550111">
    <property type="protein sequence ID" value="QAS68821.1"/>
    <property type="molecule type" value="Genomic_DNA"/>
</dbReference>
<dbReference type="Proteomes" id="UP000290575">
    <property type="component" value="Segment"/>
</dbReference>
<gene>
    <name evidence="2" type="ORF">HRPV10-gp01</name>
</gene>
<keyword evidence="3" id="KW-1185">Reference proteome</keyword>
<proteinExistence type="predicted"/>
<keyword evidence="1" id="KW-1133">Transmembrane helix</keyword>
<sequence>MAKMQMDAIDASLFVLNTMAGFLLVGIGTFELFGVDFGATLFSPAGIGLSTAWVIGYAAVVGTLVTNDNAELSSLTNDVQDLEGYYYAAALGTLLLPVAFVVFPDTVGSFFKSADLWGLAYVVLVTSGQAALGWML</sequence>
<evidence type="ECO:0000313" key="2">
    <source>
        <dbReference type="EMBL" id="QAS68821.1"/>
    </source>
</evidence>
<feature type="transmembrane region" description="Helical" evidence="1">
    <location>
        <begin position="85"/>
        <end position="104"/>
    </location>
</feature>
<name>A0A410N6M7_9VIRU</name>
<organism evidence="2">
    <name type="scientific">Halorubrum pleomorphic virus 10</name>
    <dbReference type="NCBI Taxonomy" id="2507576"/>
    <lineage>
        <taxon>Viruses</taxon>
        <taxon>Monodnaviria</taxon>
        <taxon>Trapavirae</taxon>
        <taxon>Saleviricota</taxon>
        <taxon>Huolimaviricetes</taxon>
        <taxon>Haloruvirales</taxon>
        <taxon>Pleolipoviridae</taxon>
        <taxon>Betapleolipovirus</taxon>
        <taxon>Betapleolipovirus senegalense</taxon>
        <taxon>Betapleolipovirus HRPV10</taxon>
    </lineage>
</organism>